<accession>A0AAN1SX66</accession>
<protein>
    <submittedName>
        <fullName evidence="1">Uncharacterized protein</fullName>
    </submittedName>
</protein>
<reference evidence="1 2" key="1">
    <citation type="submission" date="2019-03" db="EMBL/GenBank/DDBJ databases">
        <title>Complete genome sequence of Ferrigenium kumadai strain An22, a microaerophilic iron-oxidizing bacterium isolated from a paddy field soil.</title>
        <authorList>
            <person name="Watanabe T."/>
            <person name="Asakawa S."/>
        </authorList>
    </citation>
    <scope>NUCLEOTIDE SEQUENCE [LARGE SCALE GENOMIC DNA]</scope>
    <source>
        <strain evidence="1 2">An22</strain>
    </source>
</reference>
<dbReference type="EMBL" id="AP019536">
    <property type="protein sequence ID" value="BBI98485.1"/>
    <property type="molecule type" value="Genomic_DNA"/>
</dbReference>
<sequence>MIYLKTVLIVFGLFAGWLVVRALARRFAARHPEFGALREEGEGCGCGNHRCGEAQCKRTAH</sequence>
<proteinExistence type="predicted"/>
<dbReference type="AlphaFoldDB" id="A0AAN1SX66"/>
<dbReference type="Proteomes" id="UP001319121">
    <property type="component" value="Chromosome"/>
</dbReference>
<name>A0AAN1SX66_9PROT</name>
<gene>
    <name evidence="1" type="ORF">FGKAn22_01780</name>
</gene>
<evidence type="ECO:0000313" key="1">
    <source>
        <dbReference type="EMBL" id="BBI98485.1"/>
    </source>
</evidence>
<keyword evidence="2" id="KW-1185">Reference proteome</keyword>
<evidence type="ECO:0000313" key="2">
    <source>
        <dbReference type="Proteomes" id="UP001319121"/>
    </source>
</evidence>
<dbReference type="RefSeq" id="WP_212786124.1">
    <property type="nucleotide sequence ID" value="NZ_AP019536.1"/>
</dbReference>
<dbReference type="KEGG" id="fku:FGKAn22_01780"/>
<organism evidence="1 2">
    <name type="scientific">Ferrigenium kumadai</name>
    <dbReference type="NCBI Taxonomy" id="1682490"/>
    <lineage>
        <taxon>Bacteria</taxon>
        <taxon>Pseudomonadati</taxon>
        <taxon>Pseudomonadota</taxon>
        <taxon>Betaproteobacteria</taxon>
        <taxon>Nitrosomonadales</taxon>
        <taxon>Gallionellaceae</taxon>
        <taxon>Ferrigenium</taxon>
    </lineage>
</organism>